<dbReference type="Proteomes" id="UP000681720">
    <property type="component" value="Unassembled WGS sequence"/>
</dbReference>
<accession>A0A8S3JP15</accession>
<gene>
    <name evidence="2" type="ORF">GIL414_LOCUS84036</name>
</gene>
<evidence type="ECO:0000256" key="1">
    <source>
        <dbReference type="ARBA" id="ARBA00009884"/>
    </source>
</evidence>
<comment type="caution">
    <text evidence="2">The sequence shown here is derived from an EMBL/GenBank/DDBJ whole genome shotgun (WGS) entry which is preliminary data.</text>
</comment>
<dbReference type="Gene3D" id="3.40.50.1910">
    <property type="match status" value="1"/>
</dbReference>
<proteinExistence type="inferred from homology"/>
<name>A0A8S3JP15_9BILA</name>
<protein>
    <recommendedName>
        <fullName evidence="4">Syntaxin binding protein 1</fullName>
    </recommendedName>
</protein>
<dbReference type="InterPro" id="IPR036045">
    <property type="entry name" value="Sec1-like_sf"/>
</dbReference>
<dbReference type="AlphaFoldDB" id="A0A8S3JP15"/>
<evidence type="ECO:0008006" key="4">
    <source>
        <dbReference type="Google" id="ProtNLM"/>
    </source>
</evidence>
<organism evidence="2 3">
    <name type="scientific">Rotaria magnacalcarata</name>
    <dbReference type="NCBI Taxonomy" id="392030"/>
    <lineage>
        <taxon>Eukaryota</taxon>
        <taxon>Metazoa</taxon>
        <taxon>Spiralia</taxon>
        <taxon>Gnathifera</taxon>
        <taxon>Rotifera</taxon>
        <taxon>Eurotatoria</taxon>
        <taxon>Bdelloidea</taxon>
        <taxon>Philodinida</taxon>
        <taxon>Philodinidae</taxon>
        <taxon>Rotaria</taxon>
    </lineage>
</organism>
<evidence type="ECO:0000313" key="2">
    <source>
        <dbReference type="EMBL" id="CAF5220486.1"/>
    </source>
</evidence>
<reference evidence="2" key="1">
    <citation type="submission" date="2021-02" db="EMBL/GenBank/DDBJ databases">
        <authorList>
            <person name="Nowell W R."/>
        </authorList>
    </citation>
    <scope>NUCLEOTIDE SEQUENCE</scope>
</reference>
<evidence type="ECO:0000313" key="3">
    <source>
        <dbReference type="Proteomes" id="UP000681720"/>
    </source>
</evidence>
<dbReference type="SUPFAM" id="SSF56815">
    <property type="entry name" value="Sec1/munc18-like (SM) proteins"/>
    <property type="match status" value="1"/>
</dbReference>
<comment type="similarity">
    <text evidence="1">Belongs to the STXBP/unc-18/SEC1 family.</text>
</comment>
<dbReference type="InterPro" id="IPR027482">
    <property type="entry name" value="Sec1-like_dom2"/>
</dbReference>
<dbReference type="InterPro" id="IPR001619">
    <property type="entry name" value="Sec1-like"/>
</dbReference>
<sequence>MHNRKGAVRSGPRLIIFILGGVTYSELRCAYEVTQSNTKKWEVFVGSDHIVTPRQFLRDLEMKPRQEDEQ</sequence>
<dbReference type="Pfam" id="PF00995">
    <property type="entry name" value="Sec1"/>
    <property type="match status" value="1"/>
</dbReference>
<dbReference type="PANTHER" id="PTHR11679">
    <property type="entry name" value="VESICLE PROTEIN SORTING-ASSOCIATED"/>
    <property type="match status" value="1"/>
</dbReference>
<dbReference type="GO" id="GO:0016192">
    <property type="term" value="P:vesicle-mediated transport"/>
    <property type="evidence" value="ECO:0007669"/>
    <property type="project" value="InterPro"/>
</dbReference>
<dbReference type="EMBL" id="CAJOBJ010364985">
    <property type="protein sequence ID" value="CAF5220486.1"/>
    <property type="molecule type" value="Genomic_DNA"/>
</dbReference>